<dbReference type="GO" id="GO:0003677">
    <property type="term" value="F:DNA binding"/>
    <property type="evidence" value="ECO:0007669"/>
    <property type="project" value="InterPro"/>
</dbReference>
<accession>A0A8J2ZK05</accession>
<evidence type="ECO:0000313" key="3">
    <source>
        <dbReference type="Proteomes" id="UP000617145"/>
    </source>
</evidence>
<reference evidence="2" key="2">
    <citation type="submission" date="2020-09" db="EMBL/GenBank/DDBJ databases">
        <authorList>
            <person name="Sun Q."/>
            <person name="Zhou Y."/>
        </authorList>
    </citation>
    <scope>NUCLEOTIDE SEQUENCE</scope>
    <source>
        <strain evidence="2">CGMCC 1.15762</strain>
    </source>
</reference>
<comment type="caution">
    <text evidence="2">The sequence shown here is derived from an EMBL/GenBank/DDBJ whole genome shotgun (WGS) entry which is preliminary data.</text>
</comment>
<evidence type="ECO:0000313" key="2">
    <source>
        <dbReference type="EMBL" id="GGG73749.1"/>
    </source>
</evidence>
<protein>
    <recommendedName>
        <fullName evidence="4">Transposase</fullName>
    </recommendedName>
</protein>
<dbReference type="AlphaFoldDB" id="A0A8J2ZK05"/>
<keyword evidence="3" id="KW-1185">Reference proteome</keyword>
<dbReference type="PANTHER" id="PTHR33609:SF1">
    <property type="entry name" value="TRANSPOSASE"/>
    <property type="match status" value="1"/>
</dbReference>
<organism evidence="2 3">
    <name type="scientific">Salipiger pallidus</name>
    <dbReference type="NCBI Taxonomy" id="1775170"/>
    <lineage>
        <taxon>Bacteria</taxon>
        <taxon>Pseudomonadati</taxon>
        <taxon>Pseudomonadota</taxon>
        <taxon>Alphaproteobacteria</taxon>
        <taxon>Rhodobacterales</taxon>
        <taxon>Roseobacteraceae</taxon>
        <taxon>Salipiger</taxon>
    </lineage>
</organism>
<dbReference type="Proteomes" id="UP000617145">
    <property type="component" value="Unassembled WGS sequence"/>
</dbReference>
<evidence type="ECO:0008006" key="4">
    <source>
        <dbReference type="Google" id="ProtNLM"/>
    </source>
</evidence>
<sequence>MPDPQKASIVKQGKKGTPVAEICRKAAMSQTTHPSRKKTYADLLPTDMTRLKQLKDENSRLKKIMAALTLGSGMLQDVIRRKISGLVGWASVFAGCAATRNVDPDGLAPPGLTAQRSTSNPAAPTRPPWRSGSGRFVRHGFVAAIARFTYVWTVRAGASTSRKSVTPSGSWE</sequence>
<dbReference type="EMBL" id="BMJV01000004">
    <property type="protein sequence ID" value="GGG73749.1"/>
    <property type="molecule type" value="Genomic_DNA"/>
</dbReference>
<evidence type="ECO:0000256" key="1">
    <source>
        <dbReference type="SAM" id="MobiDB-lite"/>
    </source>
</evidence>
<dbReference type="Pfam" id="PF01527">
    <property type="entry name" value="HTH_Tnp_1"/>
    <property type="match status" value="1"/>
</dbReference>
<dbReference type="InterPro" id="IPR052546">
    <property type="entry name" value="Transposase_8_domain"/>
</dbReference>
<dbReference type="InterPro" id="IPR002514">
    <property type="entry name" value="Transposase_8"/>
</dbReference>
<reference evidence="2" key="1">
    <citation type="journal article" date="2014" name="Int. J. Syst. Evol. Microbiol.">
        <title>Complete genome sequence of Corynebacterium casei LMG S-19264T (=DSM 44701T), isolated from a smear-ripened cheese.</title>
        <authorList>
            <consortium name="US DOE Joint Genome Institute (JGI-PGF)"/>
            <person name="Walter F."/>
            <person name="Albersmeier A."/>
            <person name="Kalinowski J."/>
            <person name="Ruckert C."/>
        </authorList>
    </citation>
    <scope>NUCLEOTIDE SEQUENCE</scope>
    <source>
        <strain evidence="2">CGMCC 1.15762</strain>
    </source>
</reference>
<proteinExistence type="predicted"/>
<name>A0A8J2ZK05_9RHOB</name>
<feature type="region of interest" description="Disordered" evidence="1">
    <location>
        <begin position="107"/>
        <end position="131"/>
    </location>
</feature>
<gene>
    <name evidence="2" type="ORF">GCM10011415_22620</name>
</gene>
<dbReference type="PANTHER" id="PTHR33609">
    <property type="entry name" value="LOW CALCIUM RESPONSE LOCUS PROTEIN S"/>
    <property type="match status" value="1"/>
</dbReference>
<dbReference type="GO" id="GO:0004803">
    <property type="term" value="F:transposase activity"/>
    <property type="evidence" value="ECO:0007669"/>
    <property type="project" value="InterPro"/>
</dbReference>
<dbReference type="GO" id="GO:0006313">
    <property type="term" value="P:DNA transposition"/>
    <property type="evidence" value="ECO:0007669"/>
    <property type="project" value="InterPro"/>
</dbReference>